<feature type="transmembrane region" description="Helical" evidence="1">
    <location>
        <begin position="43"/>
        <end position="66"/>
    </location>
</feature>
<feature type="transmembrane region" description="Helical" evidence="1">
    <location>
        <begin position="12"/>
        <end position="37"/>
    </location>
</feature>
<evidence type="ECO:0000256" key="1">
    <source>
        <dbReference type="SAM" id="Phobius"/>
    </source>
</evidence>
<keyword evidence="1" id="KW-0472">Membrane</keyword>
<organism evidence="2 3">
    <name type="scientific">Trichinella papuae</name>
    <dbReference type="NCBI Taxonomy" id="268474"/>
    <lineage>
        <taxon>Eukaryota</taxon>
        <taxon>Metazoa</taxon>
        <taxon>Ecdysozoa</taxon>
        <taxon>Nematoda</taxon>
        <taxon>Enoplea</taxon>
        <taxon>Dorylaimia</taxon>
        <taxon>Trichinellida</taxon>
        <taxon>Trichinellidae</taxon>
        <taxon>Trichinella</taxon>
    </lineage>
</organism>
<comment type="caution">
    <text evidence="2">The sequence shown here is derived from an EMBL/GenBank/DDBJ whole genome shotgun (WGS) entry which is preliminary data.</text>
</comment>
<reference evidence="2 3" key="1">
    <citation type="submission" date="2015-01" db="EMBL/GenBank/DDBJ databases">
        <title>Evolution of Trichinella species and genotypes.</title>
        <authorList>
            <person name="Korhonen P.K."/>
            <person name="Edoardo P."/>
            <person name="Giuseppe L.R."/>
            <person name="Gasser R.B."/>
        </authorList>
    </citation>
    <scope>NUCLEOTIDE SEQUENCE [LARGE SCALE GENOMIC DNA]</scope>
    <source>
        <strain evidence="2">ISS1980</strain>
    </source>
</reference>
<keyword evidence="1" id="KW-0812">Transmembrane</keyword>
<accession>A0A0V1MSF3</accession>
<dbReference type="Proteomes" id="UP000054843">
    <property type="component" value="Unassembled WGS sequence"/>
</dbReference>
<protein>
    <submittedName>
        <fullName evidence="2">Uncharacterized protein</fullName>
    </submittedName>
</protein>
<proteinExistence type="predicted"/>
<gene>
    <name evidence="2" type="ORF">T10_12249</name>
</gene>
<keyword evidence="1" id="KW-1133">Transmembrane helix</keyword>
<sequence>MITEHFLRFLRHLLPFQAAVVVVVVQIDLLASIPLAHRLVVPLAFQVVVPLALHVVLQVAALVAAFQSLLQLY</sequence>
<evidence type="ECO:0000313" key="2">
    <source>
        <dbReference type="EMBL" id="KRZ74728.1"/>
    </source>
</evidence>
<evidence type="ECO:0000313" key="3">
    <source>
        <dbReference type="Proteomes" id="UP000054843"/>
    </source>
</evidence>
<name>A0A0V1MSF3_9BILA</name>
<keyword evidence="3" id="KW-1185">Reference proteome</keyword>
<dbReference type="EMBL" id="JYDO01000046">
    <property type="protein sequence ID" value="KRZ74728.1"/>
    <property type="molecule type" value="Genomic_DNA"/>
</dbReference>
<dbReference type="AlphaFoldDB" id="A0A0V1MSF3"/>